<dbReference type="EMBL" id="SHMQ01000014">
    <property type="protein sequence ID" value="RZV38815.1"/>
    <property type="molecule type" value="Genomic_DNA"/>
</dbReference>
<evidence type="ECO:0000259" key="1">
    <source>
        <dbReference type="SMART" id="SM00966"/>
    </source>
</evidence>
<evidence type="ECO:0000313" key="2">
    <source>
        <dbReference type="EMBL" id="RZV38815.1"/>
    </source>
</evidence>
<gene>
    <name evidence="2" type="ORF">EVJ48_05965</name>
</gene>
<dbReference type="SUPFAM" id="SSF89447">
    <property type="entry name" value="AbrB/MazE/MraZ-like"/>
    <property type="match status" value="1"/>
</dbReference>
<proteinExistence type="predicted"/>
<organism evidence="2 3">
    <name type="scientific">Candidatus Acidulodesulfobacterium acidiphilum</name>
    <dbReference type="NCBI Taxonomy" id="2597224"/>
    <lineage>
        <taxon>Bacteria</taxon>
        <taxon>Deltaproteobacteria</taxon>
        <taxon>Candidatus Acidulodesulfobacterales</taxon>
        <taxon>Candidatus Acidulodesulfobacterium</taxon>
    </lineage>
</organism>
<protein>
    <submittedName>
        <fullName evidence="2">AbrB/MazE/SpoVT family DNA-binding domain-containing protein</fullName>
    </submittedName>
</protein>
<keyword evidence="2" id="KW-0238">DNA-binding</keyword>
<name>A0A520XCH8_9DELT</name>
<comment type="caution">
    <text evidence="2">The sequence shown here is derived from an EMBL/GenBank/DDBJ whole genome shotgun (WGS) entry which is preliminary data.</text>
</comment>
<dbReference type="SMART" id="SM00966">
    <property type="entry name" value="SpoVT_AbrB"/>
    <property type="match status" value="1"/>
</dbReference>
<sequence>MLAKKTSKNQITLPKEIALKFQGVDYFDIKKDDNKIILIPVKISPADTTLNGIRDKMEKLGITENDIKGGIKWARSGK</sequence>
<dbReference type="InterPro" id="IPR037914">
    <property type="entry name" value="SpoVT-AbrB_sf"/>
</dbReference>
<dbReference type="GO" id="GO:0003677">
    <property type="term" value="F:DNA binding"/>
    <property type="evidence" value="ECO:0007669"/>
    <property type="project" value="UniProtKB-KW"/>
</dbReference>
<reference evidence="2 3" key="1">
    <citation type="submission" date="2019-01" db="EMBL/GenBank/DDBJ databases">
        <title>Insights into ecological role of a new deltaproteobacterial order Candidatus Sinidesulfobacterales (Sva0485) by metagenomics and metatranscriptomics.</title>
        <authorList>
            <person name="Tan S."/>
            <person name="Liu J."/>
            <person name="Fang Y."/>
            <person name="Hedlund B."/>
            <person name="Lian Z.-H."/>
            <person name="Huang L.-Y."/>
            <person name="Li J.-T."/>
            <person name="Huang L.-N."/>
            <person name="Li W.-J."/>
            <person name="Jiang H.-C."/>
            <person name="Dong H.-L."/>
            <person name="Shu W.-S."/>
        </authorList>
    </citation>
    <scope>NUCLEOTIDE SEQUENCE [LARGE SCALE GENOMIC DNA]</scope>
    <source>
        <strain evidence="2">AP4</strain>
    </source>
</reference>
<accession>A0A520XCH8</accession>
<feature type="domain" description="SpoVT-AbrB" evidence="1">
    <location>
        <begin position="3"/>
        <end position="46"/>
    </location>
</feature>
<dbReference type="AlphaFoldDB" id="A0A520XCH8"/>
<dbReference type="InterPro" id="IPR007159">
    <property type="entry name" value="SpoVT-AbrB_dom"/>
</dbReference>
<dbReference type="Proteomes" id="UP000322454">
    <property type="component" value="Unassembled WGS sequence"/>
</dbReference>
<evidence type="ECO:0000313" key="3">
    <source>
        <dbReference type="Proteomes" id="UP000322454"/>
    </source>
</evidence>